<feature type="compositionally biased region" description="Basic and acidic residues" evidence="1">
    <location>
        <begin position="43"/>
        <end position="69"/>
    </location>
</feature>
<feature type="compositionally biased region" description="Polar residues" evidence="1">
    <location>
        <begin position="1"/>
        <end position="13"/>
    </location>
</feature>
<evidence type="ECO:0000256" key="1">
    <source>
        <dbReference type="SAM" id="MobiDB-lite"/>
    </source>
</evidence>
<feature type="compositionally biased region" description="Basic and acidic residues" evidence="1">
    <location>
        <begin position="14"/>
        <end position="35"/>
    </location>
</feature>
<comment type="caution">
    <text evidence="2">The sequence shown here is derived from an EMBL/GenBank/DDBJ whole genome shotgun (WGS) entry which is preliminary data.</text>
</comment>
<organism evidence="2 3">
    <name type="scientific">Paenibacillus terreus</name>
    <dbReference type="NCBI Taxonomy" id="1387834"/>
    <lineage>
        <taxon>Bacteria</taxon>
        <taxon>Bacillati</taxon>
        <taxon>Bacillota</taxon>
        <taxon>Bacilli</taxon>
        <taxon>Bacillales</taxon>
        <taxon>Paenibacillaceae</taxon>
        <taxon>Paenibacillus</taxon>
    </lineage>
</organism>
<dbReference type="EMBL" id="JBHILM010000004">
    <property type="protein sequence ID" value="MFB5680238.1"/>
    <property type="molecule type" value="Genomic_DNA"/>
</dbReference>
<evidence type="ECO:0000313" key="2">
    <source>
        <dbReference type="EMBL" id="MFB5680238.1"/>
    </source>
</evidence>
<reference evidence="2 3" key="1">
    <citation type="submission" date="2024-09" db="EMBL/GenBank/DDBJ databases">
        <authorList>
            <person name="Ruan L."/>
        </authorList>
    </citation>
    <scope>NUCLEOTIDE SEQUENCE [LARGE SCALE GENOMIC DNA]</scope>
    <source>
        <strain evidence="2 3">D33</strain>
    </source>
</reference>
<accession>A0ABV5B3I0</accession>
<sequence>MTANEPKGASQSKYDLEKTEPGFDRLPDMDPHRPAATDMIDEAVGKGMDKLRDDFTGKNNTKDVEAQQR</sequence>
<gene>
    <name evidence="2" type="ORF">ACE3NQ_04800</name>
</gene>
<dbReference type="Proteomes" id="UP001580407">
    <property type="component" value="Unassembled WGS sequence"/>
</dbReference>
<evidence type="ECO:0000313" key="3">
    <source>
        <dbReference type="Proteomes" id="UP001580407"/>
    </source>
</evidence>
<dbReference type="RefSeq" id="WP_375524058.1">
    <property type="nucleotide sequence ID" value="NZ_JBHILM010000004.1"/>
</dbReference>
<feature type="region of interest" description="Disordered" evidence="1">
    <location>
        <begin position="1"/>
        <end position="69"/>
    </location>
</feature>
<proteinExistence type="predicted"/>
<protein>
    <submittedName>
        <fullName evidence="2">Uncharacterized protein</fullName>
    </submittedName>
</protein>
<name>A0ABV5B3I0_9BACL</name>
<keyword evidence="3" id="KW-1185">Reference proteome</keyword>